<dbReference type="InterPro" id="IPR006660">
    <property type="entry name" value="Arsenate_reductase-like"/>
</dbReference>
<dbReference type="OrthoDB" id="59229at2759"/>
<evidence type="ECO:0000256" key="5">
    <source>
        <dbReference type="ARBA" id="ARBA00023002"/>
    </source>
</evidence>
<evidence type="ECO:0000256" key="3">
    <source>
        <dbReference type="ARBA" id="ARBA00009734"/>
    </source>
</evidence>
<dbReference type="STRING" id="1835702.A0A1F5L6F8"/>
<dbReference type="PANTHER" id="PTHR28071">
    <property type="entry name" value="REDOX PROTEIN FMP46, MITOCHONDRIAL-RELATED"/>
    <property type="match status" value="1"/>
</dbReference>
<dbReference type="InterPro" id="IPR036249">
    <property type="entry name" value="Thioredoxin-like_sf"/>
</dbReference>
<dbReference type="GO" id="GO:0016491">
    <property type="term" value="F:oxidoreductase activity"/>
    <property type="evidence" value="ECO:0007669"/>
    <property type="project" value="UniProtKB-KW"/>
</dbReference>
<proteinExistence type="inferred from homology"/>
<name>A0A1F5L6F8_PENAI</name>
<dbReference type="PANTHER" id="PTHR28071:SF1">
    <property type="entry name" value="REDOX PROTEIN FMP46, MITOCHONDRIAL-RELATED"/>
    <property type="match status" value="1"/>
</dbReference>
<organism evidence="8 9">
    <name type="scientific">Penicillium arizonense</name>
    <dbReference type="NCBI Taxonomy" id="1835702"/>
    <lineage>
        <taxon>Eukaryota</taxon>
        <taxon>Fungi</taxon>
        <taxon>Dikarya</taxon>
        <taxon>Ascomycota</taxon>
        <taxon>Pezizomycotina</taxon>
        <taxon>Eurotiomycetes</taxon>
        <taxon>Eurotiomycetidae</taxon>
        <taxon>Eurotiales</taxon>
        <taxon>Aspergillaceae</taxon>
        <taxon>Penicillium</taxon>
    </lineage>
</organism>
<dbReference type="InterPro" id="IPR015421">
    <property type="entry name" value="PyrdxlP-dep_Trfase_major"/>
</dbReference>
<dbReference type="AlphaFoldDB" id="A0A1F5L6F8"/>
<protein>
    <recommendedName>
        <fullName evidence="10">Aminotransferase class V domain-containing protein</fullName>
    </recommendedName>
</protein>
<keyword evidence="9" id="KW-1185">Reference proteome</keyword>
<dbReference type="Gene3D" id="3.40.30.10">
    <property type="entry name" value="Glutaredoxin"/>
    <property type="match status" value="1"/>
</dbReference>
<comment type="similarity">
    <text evidence="3">Belongs to the FMP46 family.</text>
</comment>
<evidence type="ECO:0008006" key="10">
    <source>
        <dbReference type="Google" id="ProtNLM"/>
    </source>
</evidence>
<comment type="function">
    <text evidence="1">Putative mitochondrial redox protein which could be involved in the reduction of small toxic molecules.</text>
</comment>
<dbReference type="InterPro" id="IPR015424">
    <property type="entry name" value="PyrdxlP-dep_Trfase"/>
</dbReference>
<dbReference type="GO" id="GO:0005739">
    <property type="term" value="C:mitochondrion"/>
    <property type="evidence" value="ECO:0007669"/>
    <property type="project" value="UniProtKB-SubCell"/>
</dbReference>
<dbReference type="SUPFAM" id="SSF53383">
    <property type="entry name" value="PLP-dependent transferases"/>
    <property type="match status" value="1"/>
</dbReference>
<comment type="caution">
    <text evidence="8">The sequence shown here is derived from an EMBL/GenBank/DDBJ whole genome shotgun (WGS) entry which is preliminary data.</text>
</comment>
<evidence type="ECO:0000313" key="9">
    <source>
        <dbReference type="Proteomes" id="UP000177622"/>
    </source>
</evidence>
<dbReference type="PROSITE" id="PS51353">
    <property type="entry name" value="ARSC"/>
    <property type="match status" value="1"/>
</dbReference>
<dbReference type="Proteomes" id="UP000177622">
    <property type="component" value="Unassembled WGS sequence"/>
</dbReference>
<reference evidence="8 9" key="1">
    <citation type="journal article" date="2016" name="Sci. Rep.">
        <title>Penicillium arizonense, a new, genome sequenced fungal species, reveals a high chemical diversity in secreted metabolites.</title>
        <authorList>
            <person name="Grijseels S."/>
            <person name="Nielsen J.C."/>
            <person name="Randelovic M."/>
            <person name="Nielsen J."/>
            <person name="Nielsen K.F."/>
            <person name="Workman M."/>
            <person name="Frisvad J.C."/>
        </authorList>
    </citation>
    <scope>NUCLEOTIDE SEQUENCE [LARGE SCALE GENOMIC DNA]</scope>
    <source>
        <strain evidence="8 9">CBS 141311</strain>
    </source>
</reference>
<dbReference type="Pfam" id="PF07955">
    <property type="entry name" value="DUF1687"/>
    <property type="match status" value="1"/>
</dbReference>
<keyword evidence="5" id="KW-0560">Oxidoreductase</keyword>
<keyword evidence="6" id="KW-0496">Mitochondrion</keyword>
<evidence type="ECO:0000256" key="1">
    <source>
        <dbReference type="ARBA" id="ARBA00002963"/>
    </source>
</evidence>
<sequence>MDALREQEYPLLSQTTYLDHAGTTLYAKSLITAFSRDIQSSLFRNPHSMSLSSQLSTQRTENIRFAADGGANVFTLLNAASFVSTAALDLGDANAAPDFTALSFYKIFGFPDLGALIVRKSAARILERHGTLPFHSIIALDAAIDTHERLYGSMANISAHTGFLAKRVYDRLAALTHFNDKNVCRIYQSDYGNQALQGPIIAFNLRNSQGENLSYVHITSTSIPPAHPQLQPPTAKMFRFSKTLDPITLFHSPSLASSTRALNILKQASSTAGETATEDQASDHSRHAKQQRGEFELEVTTSPPTPDQLRSILDYISPLSGVGGQGEKATYGVAELVKGARDAEDALKKFKEDNDNFTRPLTVDWVNGRAVIGDSESEILRMVRQLPTY</sequence>
<keyword evidence="4" id="KW-0809">Transit peptide</keyword>
<dbReference type="SUPFAM" id="SSF52833">
    <property type="entry name" value="Thioredoxin-like"/>
    <property type="match status" value="1"/>
</dbReference>
<evidence type="ECO:0000256" key="2">
    <source>
        <dbReference type="ARBA" id="ARBA00004173"/>
    </source>
</evidence>
<evidence type="ECO:0000256" key="4">
    <source>
        <dbReference type="ARBA" id="ARBA00022946"/>
    </source>
</evidence>
<dbReference type="InterPro" id="IPR015422">
    <property type="entry name" value="PyrdxlP-dep_Trfase_small"/>
</dbReference>
<dbReference type="InterPro" id="IPR012882">
    <property type="entry name" value="Fmp46"/>
</dbReference>
<evidence type="ECO:0000256" key="6">
    <source>
        <dbReference type="ARBA" id="ARBA00023128"/>
    </source>
</evidence>
<evidence type="ECO:0000256" key="7">
    <source>
        <dbReference type="SAM" id="MobiDB-lite"/>
    </source>
</evidence>
<gene>
    <name evidence="8" type="ORF">PENARI_c027G00350</name>
</gene>
<feature type="region of interest" description="Disordered" evidence="7">
    <location>
        <begin position="269"/>
        <end position="305"/>
    </location>
</feature>
<dbReference type="EMBL" id="LXJU01000027">
    <property type="protein sequence ID" value="OGE48636.1"/>
    <property type="molecule type" value="Genomic_DNA"/>
</dbReference>
<dbReference type="GeneID" id="34580757"/>
<dbReference type="Gene3D" id="3.90.1150.10">
    <property type="entry name" value="Aspartate Aminotransferase, domain 1"/>
    <property type="match status" value="1"/>
</dbReference>
<dbReference type="Gene3D" id="3.40.640.10">
    <property type="entry name" value="Type I PLP-dependent aspartate aminotransferase-like (Major domain)"/>
    <property type="match status" value="1"/>
</dbReference>
<feature type="compositionally biased region" description="Basic and acidic residues" evidence="7">
    <location>
        <begin position="281"/>
        <end position="295"/>
    </location>
</feature>
<dbReference type="RefSeq" id="XP_022484091.1">
    <property type="nucleotide sequence ID" value="XM_022636023.1"/>
</dbReference>
<accession>A0A1F5L6F8</accession>
<comment type="subcellular location">
    <subcellularLocation>
        <location evidence="2">Mitochondrion</location>
    </subcellularLocation>
</comment>
<evidence type="ECO:0000313" key="8">
    <source>
        <dbReference type="EMBL" id="OGE48636.1"/>
    </source>
</evidence>